<proteinExistence type="predicted"/>
<dbReference type="EMBL" id="BSDE01000001">
    <property type="protein sequence ID" value="GLH71872.1"/>
    <property type="molecule type" value="Genomic_DNA"/>
</dbReference>
<protein>
    <recommendedName>
        <fullName evidence="3">Histidine phosphatase family protein</fullName>
    </recommendedName>
</protein>
<dbReference type="Pfam" id="PF00300">
    <property type="entry name" value="His_Phos_1"/>
    <property type="match status" value="1"/>
</dbReference>
<dbReference type="RefSeq" id="WP_285569546.1">
    <property type="nucleotide sequence ID" value="NZ_BSDE01000001.1"/>
</dbReference>
<name>A0ABQ5QAM1_9BACT</name>
<reference evidence="1 2" key="1">
    <citation type="journal article" date="2023" name="Antonie Van Leeuwenhoek">
        <title>Mesoterricola silvestris gen. nov., sp. nov., Mesoterricola sediminis sp. nov., Geothrix oryzae sp. nov., Geothrix edaphica sp. nov., Geothrix rubra sp. nov., and Geothrix limicola sp. nov., six novel members of Acidobacteriota isolated from soils.</title>
        <authorList>
            <person name="Itoh H."/>
            <person name="Sugisawa Y."/>
            <person name="Mise K."/>
            <person name="Xu Z."/>
            <person name="Kuniyasu M."/>
            <person name="Ushijima N."/>
            <person name="Kawano K."/>
            <person name="Kobayashi E."/>
            <person name="Shiratori Y."/>
            <person name="Masuda Y."/>
            <person name="Senoo K."/>
        </authorList>
    </citation>
    <scope>NUCLEOTIDE SEQUENCE [LARGE SCALE GENOMIC DNA]</scope>
    <source>
        <strain evidence="1 2">Red804</strain>
    </source>
</reference>
<evidence type="ECO:0008006" key="3">
    <source>
        <dbReference type="Google" id="ProtNLM"/>
    </source>
</evidence>
<dbReference type="SUPFAM" id="SSF53254">
    <property type="entry name" value="Phosphoglycerate mutase-like"/>
    <property type="match status" value="1"/>
</dbReference>
<dbReference type="SMART" id="SM00855">
    <property type="entry name" value="PGAM"/>
    <property type="match status" value="1"/>
</dbReference>
<keyword evidence="2" id="KW-1185">Reference proteome</keyword>
<dbReference type="InterPro" id="IPR029033">
    <property type="entry name" value="His_PPase_superfam"/>
</dbReference>
<evidence type="ECO:0000313" key="2">
    <source>
        <dbReference type="Proteomes" id="UP001165069"/>
    </source>
</evidence>
<dbReference type="InterPro" id="IPR013078">
    <property type="entry name" value="His_Pase_superF_clade-1"/>
</dbReference>
<sequence>MLLPFLRYLIRFIAACVFALGLGAQDTTVVLLRHAERQSLWDGDSPLAAAGRRRAQALVPLLTPFKPAALYASDLVRTQQTLAPLATALALKPQIRARDASGTLASEILREQRGHTVIVCWHHDLMKKLVRGLGVKGAVPYWPLDVYDWLWIVRVSAKGEATLETRRQELAPAAGGVPQAR</sequence>
<dbReference type="Gene3D" id="3.40.50.1240">
    <property type="entry name" value="Phosphoglycerate mutase-like"/>
    <property type="match status" value="1"/>
</dbReference>
<gene>
    <name evidence="1" type="ORF">GETHLI_03740</name>
</gene>
<comment type="caution">
    <text evidence="1">The sequence shown here is derived from an EMBL/GenBank/DDBJ whole genome shotgun (WGS) entry which is preliminary data.</text>
</comment>
<organism evidence="1 2">
    <name type="scientific">Geothrix limicola</name>
    <dbReference type="NCBI Taxonomy" id="2927978"/>
    <lineage>
        <taxon>Bacteria</taxon>
        <taxon>Pseudomonadati</taxon>
        <taxon>Acidobacteriota</taxon>
        <taxon>Holophagae</taxon>
        <taxon>Holophagales</taxon>
        <taxon>Holophagaceae</taxon>
        <taxon>Geothrix</taxon>
    </lineage>
</organism>
<evidence type="ECO:0000313" key="1">
    <source>
        <dbReference type="EMBL" id="GLH71872.1"/>
    </source>
</evidence>
<accession>A0ABQ5QAM1</accession>
<dbReference type="Proteomes" id="UP001165069">
    <property type="component" value="Unassembled WGS sequence"/>
</dbReference>